<dbReference type="Gene3D" id="1.10.10.10">
    <property type="entry name" value="Winged helix-like DNA-binding domain superfamily/Winged helix DNA-binding domain"/>
    <property type="match status" value="1"/>
</dbReference>
<dbReference type="Pfam" id="PF01047">
    <property type="entry name" value="MarR"/>
    <property type="match status" value="1"/>
</dbReference>
<sequence>MHTTPDDAERFLRRTTFLTTVVGQAATDVQTKELAALGLSTKAHGILTMLRQYGPLAQNELSRSMNAAASTVVTLVDGLERAGYVTRRGDPGDRRRNAVEITDSGREIAARADDLADELEERFLAPLTPDERETLRSLLQRLWTPSQPR</sequence>
<dbReference type="InterPro" id="IPR036390">
    <property type="entry name" value="WH_DNA-bd_sf"/>
</dbReference>
<evidence type="ECO:0000313" key="3">
    <source>
        <dbReference type="Proteomes" id="UP000438448"/>
    </source>
</evidence>
<accession>A0A7K0D3Y5</accession>
<proteinExistence type="predicted"/>
<name>A0A7K0D3Y5_9NOCA</name>
<dbReference type="PANTHER" id="PTHR33164:SF99">
    <property type="entry name" value="MARR FAMILY REGULATORY PROTEIN"/>
    <property type="match status" value="1"/>
</dbReference>
<comment type="caution">
    <text evidence="2">The sequence shown here is derived from an EMBL/GenBank/DDBJ whole genome shotgun (WGS) entry which is preliminary data.</text>
</comment>
<feature type="domain" description="HTH marR-type" evidence="1">
    <location>
        <begin position="15"/>
        <end position="144"/>
    </location>
</feature>
<gene>
    <name evidence="2" type="ORF">NRB20_35340</name>
</gene>
<dbReference type="AlphaFoldDB" id="A0A7K0D3Y5"/>
<dbReference type="OrthoDB" id="4826718at2"/>
<dbReference type="PRINTS" id="PR00598">
    <property type="entry name" value="HTHMARR"/>
</dbReference>
<dbReference type="EMBL" id="WEGK01000007">
    <property type="protein sequence ID" value="MQY20429.1"/>
    <property type="molecule type" value="Genomic_DNA"/>
</dbReference>
<dbReference type="GO" id="GO:0003700">
    <property type="term" value="F:DNA-binding transcription factor activity"/>
    <property type="evidence" value="ECO:0007669"/>
    <property type="project" value="InterPro"/>
</dbReference>
<dbReference type="GO" id="GO:0006950">
    <property type="term" value="P:response to stress"/>
    <property type="evidence" value="ECO:0007669"/>
    <property type="project" value="TreeGrafter"/>
</dbReference>
<dbReference type="PANTHER" id="PTHR33164">
    <property type="entry name" value="TRANSCRIPTIONAL REGULATOR, MARR FAMILY"/>
    <property type="match status" value="1"/>
</dbReference>
<evidence type="ECO:0000259" key="1">
    <source>
        <dbReference type="PROSITE" id="PS50995"/>
    </source>
</evidence>
<dbReference type="InterPro" id="IPR036388">
    <property type="entry name" value="WH-like_DNA-bd_sf"/>
</dbReference>
<protein>
    <recommendedName>
        <fullName evidence="1">HTH marR-type domain-containing protein</fullName>
    </recommendedName>
</protein>
<dbReference type="RefSeq" id="WP_153411208.1">
    <property type="nucleotide sequence ID" value="NZ_WEGK01000007.1"/>
</dbReference>
<dbReference type="InterPro" id="IPR000835">
    <property type="entry name" value="HTH_MarR-typ"/>
</dbReference>
<dbReference type="SMART" id="SM00347">
    <property type="entry name" value="HTH_MARR"/>
    <property type="match status" value="1"/>
</dbReference>
<dbReference type="SUPFAM" id="SSF46785">
    <property type="entry name" value="Winged helix' DNA-binding domain"/>
    <property type="match status" value="1"/>
</dbReference>
<evidence type="ECO:0000313" key="2">
    <source>
        <dbReference type="EMBL" id="MQY20429.1"/>
    </source>
</evidence>
<dbReference type="InterPro" id="IPR039422">
    <property type="entry name" value="MarR/SlyA-like"/>
</dbReference>
<organism evidence="2 3">
    <name type="scientific">Nocardia macrotermitis</name>
    <dbReference type="NCBI Taxonomy" id="2585198"/>
    <lineage>
        <taxon>Bacteria</taxon>
        <taxon>Bacillati</taxon>
        <taxon>Actinomycetota</taxon>
        <taxon>Actinomycetes</taxon>
        <taxon>Mycobacteriales</taxon>
        <taxon>Nocardiaceae</taxon>
        <taxon>Nocardia</taxon>
    </lineage>
</organism>
<reference evidence="2 3" key="1">
    <citation type="submission" date="2019-10" db="EMBL/GenBank/DDBJ databases">
        <title>Nocardia macrotermitis sp. nov. and Nocardia aurantia sp. nov., isolated from the gut of fungus growing-termite Macrotermes natalensis.</title>
        <authorList>
            <person name="Benndorf R."/>
            <person name="Schwitalla J."/>
            <person name="Martin K."/>
            <person name="De Beer W."/>
            <person name="Kaster A.-K."/>
            <person name="Vollmers J."/>
            <person name="Poulsen M."/>
            <person name="Beemelmanns C."/>
        </authorList>
    </citation>
    <scope>NUCLEOTIDE SEQUENCE [LARGE SCALE GENOMIC DNA]</scope>
    <source>
        <strain evidence="2 3">RB20</strain>
    </source>
</reference>
<dbReference type="PROSITE" id="PS50995">
    <property type="entry name" value="HTH_MARR_2"/>
    <property type="match status" value="1"/>
</dbReference>
<keyword evidence="3" id="KW-1185">Reference proteome</keyword>
<dbReference type="Proteomes" id="UP000438448">
    <property type="component" value="Unassembled WGS sequence"/>
</dbReference>